<dbReference type="STRING" id="32473.ENSXCOP00000002477"/>
<reference evidence="18" key="1">
    <citation type="submission" date="2025-08" db="UniProtKB">
        <authorList>
            <consortium name="Ensembl"/>
        </authorList>
    </citation>
    <scope>IDENTIFICATION</scope>
</reference>
<dbReference type="GO" id="GO:0008509">
    <property type="term" value="F:monoatomic anion transmembrane transporter activity"/>
    <property type="evidence" value="ECO:0007669"/>
    <property type="project" value="InterPro"/>
</dbReference>
<dbReference type="PANTHER" id="PTHR11453:SF37">
    <property type="entry name" value="ELECTRONEUTRAL SODIUM BICARBONATE EXCHANGER 1"/>
    <property type="match status" value="1"/>
</dbReference>
<dbReference type="Pfam" id="PF00955">
    <property type="entry name" value="HCO3_cotransp"/>
    <property type="match status" value="1"/>
</dbReference>
<keyword evidence="4 14" id="KW-0813">Transport</keyword>
<evidence type="ECO:0000256" key="9">
    <source>
        <dbReference type="ARBA" id="ARBA00023065"/>
    </source>
</evidence>
<keyword evidence="8" id="KW-0915">Sodium</keyword>
<dbReference type="GeneTree" id="ENSGT00940000157422"/>
<feature type="compositionally biased region" description="Basic and acidic residues" evidence="15">
    <location>
        <begin position="423"/>
        <end position="432"/>
    </location>
</feature>
<protein>
    <recommendedName>
        <fullName evidence="14">Anion exchange protein</fullName>
    </recommendedName>
</protein>
<dbReference type="GO" id="GO:0008510">
    <property type="term" value="F:sodium:bicarbonate symporter activity"/>
    <property type="evidence" value="ECO:0007669"/>
    <property type="project" value="TreeGrafter"/>
</dbReference>
<feature type="transmembrane region" description="Helical" evidence="14">
    <location>
        <begin position="581"/>
        <end position="599"/>
    </location>
</feature>
<dbReference type="Pfam" id="PF07565">
    <property type="entry name" value="Band_3_cyto"/>
    <property type="match status" value="1"/>
</dbReference>
<evidence type="ECO:0000256" key="10">
    <source>
        <dbReference type="ARBA" id="ARBA00023136"/>
    </source>
</evidence>
<keyword evidence="19" id="KW-1185">Reference proteome</keyword>
<dbReference type="NCBIfam" id="TIGR00834">
    <property type="entry name" value="ae"/>
    <property type="match status" value="1"/>
</dbReference>
<keyword evidence="5" id="KW-1003">Cell membrane</keyword>
<dbReference type="GO" id="GO:0051453">
    <property type="term" value="P:regulation of intracellular pH"/>
    <property type="evidence" value="ECO:0007669"/>
    <property type="project" value="TreeGrafter"/>
</dbReference>
<dbReference type="InterPro" id="IPR003024">
    <property type="entry name" value="Na/HCO3_transpt"/>
</dbReference>
<dbReference type="FunFam" id="1.10.287.570:FF:000001">
    <property type="entry name" value="Anion exchange protein"/>
    <property type="match status" value="1"/>
</dbReference>
<dbReference type="GO" id="GO:0005452">
    <property type="term" value="F:solute:inorganic anion antiporter activity"/>
    <property type="evidence" value="ECO:0007669"/>
    <property type="project" value="InterPro"/>
</dbReference>
<keyword evidence="9 14" id="KW-0406">Ion transport</keyword>
<feature type="transmembrane region" description="Helical" evidence="14">
    <location>
        <begin position="769"/>
        <end position="788"/>
    </location>
</feature>
<dbReference type="InterPro" id="IPR003020">
    <property type="entry name" value="HCO3_transpt_euk"/>
</dbReference>
<dbReference type="Ensembl" id="ENSXCOT00000002511.1">
    <property type="protein sequence ID" value="ENSXCOP00000002477.1"/>
    <property type="gene ID" value="ENSXCOG00000001975.1"/>
</dbReference>
<feature type="transmembrane region" description="Helical" evidence="14">
    <location>
        <begin position="964"/>
        <end position="981"/>
    </location>
</feature>
<evidence type="ECO:0000256" key="6">
    <source>
        <dbReference type="ARBA" id="ARBA00022692"/>
    </source>
</evidence>
<dbReference type="GO" id="GO:0016323">
    <property type="term" value="C:basolateral plasma membrane"/>
    <property type="evidence" value="ECO:0007669"/>
    <property type="project" value="UniProtKB-SubCell"/>
</dbReference>
<evidence type="ECO:0000256" key="12">
    <source>
        <dbReference type="ARBA" id="ARBA00023180"/>
    </source>
</evidence>
<sequence>MNFDFMLYAFCSVCVCQRPDEEVVVDQGGTSSVMNIHYEKEELEGHRTLFVGVRMPRQSHRHHKPHGSRHRKKDKRAGSITTQQSEDSEAADTPSQRVQFILGTEEDAEHVSHELFTELDEICVKEGKDAEWKETARWLKFEEDVEDGGERWSKPYVATLSLHSLFELRSCIINGSVLLDMRADSIEEIADMVLDHQEASHELDDTVRVRVREALLKRHHHQNEKKKNLIPMVRSITEGARKQSEPQVVGTPPLPMEPAKNGAGQDSSQVDLSKVDLHFMKKIPEGAEASNVLVGVLDFLERPIVAFVRLSPAVLLTGLTEVPIPTRFLFILLGPDGKAQQYHEIGRSMATIMTDEIFHNVAYKAKDRSDLLAGIDEFLDQVTVLPPGEWDPSIRIEPPKNVPSQEKRKMPGVPNGTALQEEEPQHAEHHGPELQRTGRLFGGLILDIKRKAPFYVSDFKDGISLQCVASFLFLYCACMSPVITFGGLLGEATEGRISAIESLFGASMTGVAYSLFAGQPLTILGSTGPVLVFEKILFKFCKDYDLSYLSLRACIGLWTALLCFILVATDASSLVCYITRFTEEAFAALICLIFIYEALEKLFHLGELYPFNAKSELDKLTLAYCRCSQPDNPSNKTLELWSERNVTVSVVPWENLTVKECMSLQGHFVGTACGHHGPFTPDVLFWSIILFFSTFFMSAFLKQFKTSRYFPTKVRSMISDFAVFLTIVVMVLLDFAIGVPSQKLKVPSKFQPTRDDRGWLINPIGRNPWWTALVASIPALLCTILIFMDQQITAVIINRKEHKLLKGCGYHLDLLMVGVMLAVCSIMGLPWFVAATVLSISHVNSLKLESESAAPGEQPRFLGIREQRLTGLMIFLLMGCSVFMTGALQFIPMPVLYGVFLYMGASSLKGIQFFDRLQLFGMPAKHQPDFIYLRHVPLRKVHLFTVTQLTCLVLLWVIKTSPAAIIFPMMVLALVFIRKLLDLCFSKRELSYLDDLMPEWKKKNLDDASKKLEEDIRPLAAKKARPCPPSSLIPTWRK</sequence>
<keyword evidence="12" id="KW-0325">Glycoprotein</keyword>
<evidence type="ECO:0000256" key="8">
    <source>
        <dbReference type="ARBA" id="ARBA00023053"/>
    </source>
</evidence>
<feature type="transmembrane region" description="Helical" evidence="14">
    <location>
        <begin position="721"/>
        <end position="739"/>
    </location>
</feature>
<dbReference type="PANTHER" id="PTHR11453">
    <property type="entry name" value="ANION EXCHANGE PROTEIN"/>
    <property type="match status" value="1"/>
</dbReference>
<feature type="transmembrane region" description="Helical" evidence="14">
    <location>
        <begin position="546"/>
        <end position="569"/>
    </location>
</feature>
<dbReference type="Gene3D" id="1.10.287.570">
    <property type="entry name" value="Helical hairpin bin"/>
    <property type="match status" value="1"/>
</dbReference>
<feature type="region of interest" description="Disordered" evidence="15">
    <location>
        <begin position="393"/>
        <end position="432"/>
    </location>
</feature>
<feature type="region of interest" description="Disordered" evidence="15">
    <location>
        <begin position="239"/>
        <end position="267"/>
    </location>
</feature>
<evidence type="ECO:0000256" key="2">
    <source>
        <dbReference type="ARBA" id="ARBA00004554"/>
    </source>
</evidence>
<dbReference type="InterPro" id="IPR013769">
    <property type="entry name" value="Band3_cytoplasmic_dom"/>
</dbReference>
<evidence type="ECO:0000256" key="7">
    <source>
        <dbReference type="ARBA" id="ARBA00022989"/>
    </source>
</evidence>
<evidence type="ECO:0000256" key="14">
    <source>
        <dbReference type="RuleBase" id="RU362035"/>
    </source>
</evidence>
<dbReference type="FunFam" id="3.40.930.10:FF:000001">
    <property type="entry name" value="Anion exchange protein"/>
    <property type="match status" value="1"/>
</dbReference>
<organism evidence="18 19">
    <name type="scientific">Xiphophorus couchianus</name>
    <name type="common">Monterrey platyfish</name>
    <dbReference type="NCBI Taxonomy" id="32473"/>
    <lineage>
        <taxon>Eukaryota</taxon>
        <taxon>Metazoa</taxon>
        <taxon>Chordata</taxon>
        <taxon>Craniata</taxon>
        <taxon>Vertebrata</taxon>
        <taxon>Euteleostomi</taxon>
        <taxon>Actinopterygii</taxon>
        <taxon>Neopterygii</taxon>
        <taxon>Teleostei</taxon>
        <taxon>Neoteleostei</taxon>
        <taxon>Acanthomorphata</taxon>
        <taxon>Ovalentaria</taxon>
        <taxon>Atherinomorphae</taxon>
        <taxon>Cyprinodontiformes</taxon>
        <taxon>Poeciliidae</taxon>
        <taxon>Poeciliinae</taxon>
        <taxon>Xiphophorus</taxon>
    </lineage>
</organism>
<keyword evidence="13" id="KW-0739">Sodium transport</keyword>
<keyword evidence="10 14" id="KW-0472">Membrane</keyword>
<evidence type="ECO:0000259" key="17">
    <source>
        <dbReference type="Pfam" id="PF07565"/>
    </source>
</evidence>
<dbReference type="AlphaFoldDB" id="A0A3B5KVC8"/>
<dbReference type="InterPro" id="IPR011531">
    <property type="entry name" value="HCO3_transpt-like_TM_dom"/>
</dbReference>
<evidence type="ECO:0000256" key="5">
    <source>
        <dbReference type="ARBA" id="ARBA00022475"/>
    </source>
</evidence>
<dbReference type="PRINTS" id="PR01232">
    <property type="entry name" value="NAHCO3TRSPRT"/>
</dbReference>
<evidence type="ECO:0000256" key="4">
    <source>
        <dbReference type="ARBA" id="ARBA00022448"/>
    </source>
</evidence>
<comment type="similarity">
    <text evidence="3 14">Belongs to the anion exchanger (TC 2.A.31) family.</text>
</comment>
<feature type="transmembrane region" description="Helical" evidence="14">
    <location>
        <begin position="683"/>
        <end position="701"/>
    </location>
</feature>
<dbReference type="Gene3D" id="3.40.930.10">
    <property type="entry name" value="Mannitol-specific EII, Chain A"/>
    <property type="match status" value="1"/>
</dbReference>
<evidence type="ECO:0000256" key="13">
    <source>
        <dbReference type="ARBA" id="ARBA00023201"/>
    </source>
</evidence>
<dbReference type="InterPro" id="IPR016152">
    <property type="entry name" value="PTrfase/Anion_transptr"/>
</dbReference>
<evidence type="ECO:0000313" key="18">
    <source>
        <dbReference type="Ensembl" id="ENSXCOP00000002477.1"/>
    </source>
</evidence>
<feature type="transmembrane region" description="Helical" evidence="14">
    <location>
        <begin position="809"/>
        <end position="833"/>
    </location>
</feature>
<feature type="compositionally biased region" description="Basic residues" evidence="15">
    <location>
        <begin position="57"/>
        <end position="75"/>
    </location>
</feature>
<keyword evidence="7 14" id="KW-1133">Transmembrane helix</keyword>
<feature type="region of interest" description="Disordered" evidence="15">
    <location>
        <begin position="55"/>
        <end position="95"/>
    </location>
</feature>
<reference evidence="18" key="2">
    <citation type="submission" date="2025-09" db="UniProtKB">
        <authorList>
            <consortium name="Ensembl"/>
        </authorList>
    </citation>
    <scope>IDENTIFICATION</scope>
</reference>
<feature type="domain" description="Bicarbonate transporter-like transmembrane" evidence="16">
    <location>
        <begin position="439"/>
        <end position="998"/>
    </location>
</feature>
<keyword evidence="11" id="KW-1015">Disulfide bond</keyword>
<evidence type="ECO:0000256" key="11">
    <source>
        <dbReference type="ARBA" id="ARBA00023157"/>
    </source>
</evidence>
<feature type="domain" description="Band 3 cytoplasmic" evidence="17">
    <location>
        <begin position="113"/>
        <end position="392"/>
    </location>
</feature>
<evidence type="ECO:0000256" key="15">
    <source>
        <dbReference type="SAM" id="MobiDB-lite"/>
    </source>
</evidence>
<dbReference type="SUPFAM" id="SSF55804">
    <property type="entry name" value="Phoshotransferase/anion transport protein"/>
    <property type="match status" value="1"/>
</dbReference>
<feature type="transmembrane region" description="Helical" evidence="14">
    <location>
        <begin position="468"/>
        <end position="490"/>
    </location>
</feature>
<keyword evidence="6 14" id="KW-0812">Transmembrane</keyword>
<dbReference type="GO" id="GO:0016324">
    <property type="term" value="C:apical plasma membrane"/>
    <property type="evidence" value="ECO:0007669"/>
    <property type="project" value="UniProtKB-SubCell"/>
</dbReference>
<evidence type="ECO:0000256" key="3">
    <source>
        <dbReference type="ARBA" id="ARBA00010993"/>
    </source>
</evidence>
<dbReference type="PRINTS" id="PR01231">
    <property type="entry name" value="HCO3TRNSPORT"/>
</dbReference>
<accession>A0A3B5KVC8</accession>
<evidence type="ECO:0000313" key="19">
    <source>
        <dbReference type="Proteomes" id="UP000261380"/>
    </source>
</evidence>
<dbReference type="Proteomes" id="UP000261380">
    <property type="component" value="Unplaced"/>
</dbReference>
<evidence type="ECO:0000256" key="1">
    <source>
        <dbReference type="ARBA" id="ARBA00004221"/>
    </source>
</evidence>
<feature type="transmembrane region" description="Helical" evidence="14">
    <location>
        <begin position="502"/>
        <end position="526"/>
    </location>
</feature>
<evidence type="ECO:0000259" key="16">
    <source>
        <dbReference type="Pfam" id="PF00955"/>
    </source>
</evidence>
<proteinExistence type="inferred from homology"/>
<name>A0A3B5KVC8_9TELE</name>
<feature type="transmembrane region" description="Helical" evidence="14">
    <location>
        <begin position="872"/>
        <end position="902"/>
    </location>
</feature>
<comment type="subcellular location">
    <subcellularLocation>
        <location evidence="1">Apical cell membrane</location>
    </subcellularLocation>
    <subcellularLocation>
        <location evidence="2">Basolateral cell membrane</location>
        <topology evidence="2">Multi-pass membrane protein</topology>
    </subcellularLocation>
    <subcellularLocation>
        <location evidence="14">Membrane</location>
        <topology evidence="14">Multi-pass membrane protein</topology>
    </subcellularLocation>
</comment>